<dbReference type="Proteomes" id="UP000033531">
    <property type="component" value="Unassembled WGS sequence"/>
</dbReference>
<name>A0A0F4LIV0_9LACO</name>
<keyword evidence="6" id="KW-1133">Transmembrane helix</keyword>
<evidence type="ECO:0000256" key="3">
    <source>
        <dbReference type="ARBA" id="ARBA00022801"/>
    </source>
</evidence>
<evidence type="ECO:0000256" key="5">
    <source>
        <dbReference type="SAM" id="MobiDB-lite"/>
    </source>
</evidence>
<feature type="domain" description="PDZ" evidence="7">
    <location>
        <begin position="294"/>
        <end position="390"/>
    </location>
</feature>
<evidence type="ECO:0000256" key="6">
    <source>
        <dbReference type="SAM" id="Phobius"/>
    </source>
</evidence>
<dbReference type="GO" id="GO:0004252">
    <property type="term" value="F:serine-type endopeptidase activity"/>
    <property type="evidence" value="ECO:0007669"/>
    <property type="project" value="InterPro"/>
</dbReference>
<dbReference type="InterPro" id="IPR001478">
    <property type="entry name" value="PDZ"/>
</dbReference>
<evidence type="ECO:0000313" key="8">
    <source>
        <dbReference type="EMBL" id="KJY58495.1"/>
    </source>
</evidence>
<dbReference type="SMART" id="SM00228">
    <property type="entry name" value="PDZ"/>
    <property type="match status" value="1"/>
</dbReference>
<keyword evidence="4" id="KW-0720">Serine protease</keyword>
<organism evidence="8 9">
    <name type="scientific">Lactobacillus melliventris</name>
    <dbReference type="NCBI Taxonomy" id="1218507"/>
    <lineage>
        <taxon>Bacteria</taxon>
        <taxon>Bacillati</taxon>
        <taxon>Bacillota</taxon>
        <taxon>Bacilli</taxon>
        <taxon>Lactobacillales</taxon>
        <taxon>Lactobacillaceae</taxon>
        <taxon>Lactobacillus</taxon>
    </lineage>
</organism>
<accession>A0A0F4LIV0</accession>
<dbReference type="Gene3D" id="2.40.10.10">
    <property type="entry name" value="Trypsin-like serine proteases"/>
    <property type="match status" value="2"/>
</dbReference>
<reference evidence="8 9" key="1">
    <citation type="submission" date="2015-01" db="EMBL/GenBank/DDBJ databases">
        <title>Comparative genomics of the lactic acid bacteria isolated from the honey bee gut.</title>
        <authorList>
            <person name="Ellegaard K.M."/>
            <person name="Tamarit D."/>
            <person name="Javelind E."/>
            <person name="Olofsson T."/>
            <person name="Andersson S.G."/>
            <person name="Vasquez A."/>
        </authorList>
    </citation>
    <scope>NUCLEOTIDE SEQUENCE [LARGE SCALE GENOMIC DNA]</scope>
    <source>
        <strain evidence="8 9">Hma8</strain>
    </source>
</reference>
<dbReference type="PRINTS" id="PR00834">
    <property type="entry name" value="PROTEASES2C"/>
</dbReference>
<evidence type="ECO:0000313" key="9">
    <source>
        <dbReference type="Proteomes" id="UP000033531"/>
    </source>
</evidence>
<evidence type="ECO:0000259" key="7">
    <source>
        <dbReference type="PROSITE" id="PS50106"/>
    </source>
</evidence>
<dbReference type="MEROPS" id="S01.447"/>
<dbReference type="OrthoDB" id="9758917at2"/>
<dbReference type="PANTHER" id="PTHR43343">
    <property type="entry name" value="PEPTIDASE S12"/>
    <property type="match status" value="1"/>
</dbReference>
<dbReference type="InterPro" id="IPR051201">
    <property type="entry name" value="Chloro_Bact_Ser_Proteases"/>
</dbReference>
<keyword evidence="6" id="KW-0472">Membrane</keyword>
<feature type="compositionally biased region" description="Low complexity" evidence="5">
    <location>
        <begin position="49"/>
        <end position="67"/>
    </location>
</feature>
<dbReference type="SUPFAM" id="SSF50494">
    <property type="entry name" value="Trypsin-like serine proteases"/>
    <property type="match status" value="1"/>
</dbReference>
<evidence type="ECO:0000256" key="1">
    <source>
        <dbReference type="ARBA" id="ARBA00010541"/>
    </source>
</evidence>
<dbReference type="GO" id="GO:0006508">
    <property type="term" value="P:proteolysis"/>
    <property type="evidence" value="ECO:0007669"/>
    <property type="project" value="UniProtKB-KW"/>
</dbReference>
<dbReference type="EMBL" id="JXLI01000004">
    <property type="protein sequence ID" value="KJY58495.1"/>
    <property type="molecule type" value="Genomic_DNA"/>
</dbReference>
<evidence type="ECO:0000256" key="4">
    <source>
        <dbReference type="ARBA" id="ARBA00022825"/>
    </source>
</evidence>
<dbReference type="InterPro" id="IPR001940">
    <property type="entry name" value="Peptidase_S1C"/>
</dbReference>
<dbReference type="InterPro" id="IPR036034">
    <property type="entry name" value="PDZ_sf"/>
</dbReference>
<comment type="caution">
    <text evidence="8">The sequence shown here is derived from an EMBL/GenBank/DDBJ whole genome shotgun (WGS) entry which is preliminary data.</text>
</comment>
<dbReference type="RefSeq" id="WP_046324127.1">
    <property type="nucleotide sequence ID" value="NZ_JBHTMT010000010.1"/>
</dbReference>
<dbReference type="CDD" id="cd06781">
    <property type="entry name" value="cpPDZ_BsHtra-like"/>
    <property type="match status" value="1"/>
</dbReference>
<dbReference type="HOGENOM" id="CLU_020120_0_2_9"/>
<dbReference type="InterPro" id="IPR043504">
    <property type="entry name" value="Peptidase_S1_PA_chymotrypsin"/>
</dbReference>
<dbReference type="AlphaFoldDB" id="A0A0F4LIV0"/>
<keyword evidence="6" id="KW-0812">Transmembrane</keyword>
<dbReference type="PROSITE" id="PS50106">
    <property type="entry name" value="PDZ"/>
    <property type="match status" value="1"/>
</dbReference>
<keyword evidence="3" id="KW-0378">Hydrolase</keyword>
<dbReference type="SUPFAM" id="SSF50156">
    <property type="entry name" value="PDZ domain-like"/>
    <property type="match status" value="1"/>
</dbReference>
<protein>
    <submittedName>
        <fullName evidence="8">S1 family peptidase</fullName>
    </submittedName>
</protein>
<feature type="transmembrane region" description="Helical" evidence="6">
    <location>
        <begin position="12"/>
        <end position="36"/>
    </location>
</feature>
<dbReference type="PATRIC" id="fig|1218507.3.peg.324"/>
<proteinExistence type="inferred from homology"/>
<comment type="similarity">
    <text evidence="1">Belongs to the peptidase S1C family.</text>
</comment>
<evidence type="ECO:0000256" key="2">
    <source>
        <dbReference type="ARBA" id="ARBA00022670"/>
    </source>
</evidence>
<dbReference type="Pfam" id="PF13365">
    <property type="entry name" value="Trypsin_2"/>
    <property type="match status" value="1"/>
</dbReference>
<sequence length="402" mass="41841">MMNNQNSGRNQHGILKTAIVGVVAGLIGGGASYVALDQINNANMNNNAQTSISSSSAKTSRNSAKTSGTMTPAYNDVKGAVVSVINMKRQTNSSNSLFDFFGDYDNDNKGKGKLQTYSEGSGVIYTKSGNKGYIVTNNHVVSGSDKVQVMLSNGKTVNARIIGTDATTDLAVLSIDSSYVTQTAEFGDSKSLQAGQTVIAVGSPLGSEYASTVTQGIISAPARSITTSSANQQTVIQTDAAINPGNSGGALVNSAGQVIGINSMKLSQSSDGTSVEGMGFAIPSNEVVTIVNQLVKKGKIVRPQLGVKVIALQGIPSSYRNHLNIKSNLKNGIYVDSVTKHSAAAIAGVKAGDVIIKVDNKAVSDVASLHSILYNHKVGDNVNLTVNRNGKEINLRVKLQSD</sequence>
<dbReference type="Gene3D" id="2.30.42.10">
    <property type="match status" value="1"/>
</dbReference>
<gene>
    <name evidence="8" type="primary">htrA</name>
    <name evidence="8" type="ORF">JF74_01650</name>
</gene>
<dbReference type="InterPro" id="IPR009003">
    <property type="entry name" value="Peptidase_S1_PA"/>
</dbReference>
<dbReference type="STRING" id="1218507.JF74_01650"/>
<dbReference type="FunFam" id="2.40.10.10:FF:000001">
    <property type="entry name" value="Periplasmic serine protease DegS"/>
    <property type="match status" value="1"/>
</dbReference>
<feature type="region of interest" description="Disordered" evidence="5">
    <location>
        <begin position="49"/>
        <end position="71"/>
    </location>
</feature>
<dbReference type="PANTHER" id="PTHR43343:SF3">
    <property type="entry name" value="PROTEASE DO-LIKE 8, CHLOROPLASTIC"/>
    <property type="match status" value="1"/>
</dbReference>
<keyword evidence="2" id="KW-0645">Protease</keyword>
<dbReference type="Pfam" id="PF13180">
    <property type="entry name" value="PDZ_2"/>
    <property type="match status" value="1"/>
</dbReference>